<accession>A0A1C3UQZ1</accession>
<name>A0A1C3UQZ1_9BRAD</name>
<sequence length="231" mass="25257">MLGPPSRSKDQIQRTKLEIPFGHAFDRREISSISSPRALCARASGPSAISRRRGTQDVGRCRGQERALRDHSMSRRVARLGKAMRRSRSVPRRIALAAPRVEQGDAAFSTARASRRLGAVQAGSLHVSSERPKLSYRRTAHFGVLELNLRSIEPLVTILLLLVHPKCARAKRREQCRTAWNVLGLTRLGDARSVRASLVLSGIIRGERRFAPGSASIASKPAAKVTTTGGS</sequence>
<keyword evidence="2" id="KW-1185">Reference proteome</keyword>
<protein>
    <submittedName>
        <fullName evidence="1">Uncharacterized protein</fullName>
    </submittedName>
</protein>
<evidence type="ECO:0000313" key="1">
    <source>
        <dbReference type="EMBL" id="SCB17940.1"/>
    </source>
</evidence>
<dbReference type="EMBL" id="FMAI01000002">
    <property type="protein sequence ID" value="SCB17940.1"/>
    <property type="molecule type" value="Genomic_DNA"/>
</dbReference>
<organism evidence="1 2">
    <name type="scientific">Bradyrhizobium shewense</name>
    <dbReference type="NCBI Taxonomy" id="1761772"/>
    <lineage>
        <taxon>Bacteria</taxon>
        <taxon>Pseudomonadati</taxon>
        <taxon>Pseudomonadota</taxon>
        <taxon>Alphaproteobacteria</taxon>
        <taxon>Hyphomicrobiales</taxon>
        <taxon>Nitrobacteraceae</taxon>
        <taxon>Bradyrhizobium</taxon>
    </lineage>
</organism>
<proteinExistence type="predicted"/>
<evidence type="ECO:0000313" key="2">
    <source>
        <dbReference type="Proteomes" id="UP000199184"/>
    </source>
</evidence>
<dbReference type="Proteomes" id="UP000199184">
    <property type="component" value="Unassembled WGS sequence"/>
</dbReference>
<gene>
    <name evidence="1" type="ORF">GA0061098_1002322</name>
</gene>
<reference evidence="2" key="1">
    <citation type="submission" date="2016-08" db="EMBL/GenBank/DDBJ databases">
        <authorList>
            <person name="Varghese N."/>
            <person name="Submissions Spin"/>
        </authorList>
    </citation>
    <scope>NUCLEOTIDE SEQUENCE [LARGE SCALE GENOMIC DNA]</scope>
    <source>
        <strain evidence="2">ERR11</strain>
    </source>
</reference>
<dbReference type="AlphaFoldDB" id="A0A1C3UQZ1"/>